<sequence length="102" mass="10615">MGGERLEVVVADPSQLEQTRGLLSSVASGDPSTDEHTRRVSIPVSTGTASLVEALRRLDGAGIAVSDVALRRPTLDDVFLSLTGHGAESDDPTTSDETVAAR</sequence>
<keyword evidence="3" id="KW-1185">Reference proteome</keyword>
<evidence type="ECO:0000313" key="2">
    <source>
        <dbReference type="EMBL" id="GMA86136.1"/>
    </source>
</evidence>
<organism evidence="2 3">
    <name type="scientific">Angustibacter aerolatus</name>
    <dbReference type="NCBI Taxonomy" id="1162965"/>
    <lineage>
        <taxon>Bacteria</taxon>
        <taxon>Bacillati</taxon>
        <taxon>Actinomycetota</taxon>
        <taxon>Actinomycetes</taxon>
        <taxon>Kineosporiales</taxon>
        <taxon>Kineosporiaceae</taxon>
    </lineage>
</organism>
<reference evidence="3" key="1">
    <citation type="journal article" date="2019" name="Int. J. Syst. Evol. Microbiol.">
        <title>The Global Catalogue of Microorganisms (GCM) 10K type strain sequencing project: providing services to taxonomists for standard genome sequencing and annotation.</title>
        <authorList>
            <consortium name="The Broad Institute Genomics Platform"/>
            <consortium name="The Broad Institute Genome Sequencing Center for Infectious Disease"/>
            <person name="Wu L."/>
            <person name="Ma J."/>
        </authorList>
    </citation>
    <scope>NUCLEOTIDE SEQUENCE [LARGE SCALE GENOMIC DNA]</scope>
    <source>
        <strain evidence="3">NBRC 108730</strain>
    </source>
</reference>
<accession>A0ABQ6JH89</accession>
<evidence type="ECO:0000256" key="1">
    <source>
        <dbReference type="SAM" id="MobiDB-lite"/>
    </source>
</evidence>
<dbReference type="Proteomes" id="UP001157017">
    <property type="component" value="Unassembled WGS sequence"/>
</dbReference>
<evidence type="ECO:0008006" key="4">
    <source>
        <dbReference type="Google" id="ProtNLM"/>
    </source>
</evidence>
<evidence type="ECO:0000313" key="3">
    <source>
        <dbReference type="Proteomes" id="UP001157017"/>
    </source>
</evidence>
<name>A0ABQ6JH89_9ACTN</name>
<protein>
    <recommendedName>
        <fullName evidence="4">DUF4162 domain-containing protein</fullName>
    </recommendedName>
</protein>
<comment type="caution">
    <text evidence="2">The sequence shown here is derived from an EMBL/GenBank/DDBJ whole genome shotgun (WGS) entry which is preliminary data.</text>
</comment>
<dbReference type="EMBL" id="BSUZ01000001">
    <property type="protein sequence ID" value="GMA86136.1"/>
    <property type="molecule type" value="Genomic_DNA"/>
</dbReference>
<proteinExistence type="predicted"/>
<gene>
    <name evidence="2" type="ORF">GCM10025868_13860</name>
</gene>
<feature type="region of interest" description="Disordered" evidence="1">
    <location>
        <begin position="83"/>
        <end position="102"/>
    </location>
</feature>